<dbReference type="GeneID" id="63844350"/>
<feature type="region of interest" description="Disordered" evidence="1">
    <location>
        <begin position="210"/>
        <end position="233"/>
    </location>
</feature>
<feature type="compositionally biased region" description="Low complexity" evidence="1">
    <location>
        <begin position="333"/>
        <end position="384"/>
    </location>
</feature>
<reference evidence="2" key="1">
    <citation type="submission" date="2020-01" db="EMBL/GenBank/DDBJ databases">
        <authorList>
            <consortium name="DOE Joint Genome Institute"/>
            <person name="Haridas S."/>
            <person name="Albert R."/>
            <person name="Binder M."/>
            <person name="Bloem J."/>
            <person name="Labutti K."/>
            <person name="Salamov A."/>
            <person name="Andreopoulos B."/>
            <person name="Baker S.E."/>
            <person name="Barry K."/>
            <person name="Bills G."/>
            <person name="Bluhm B.H."/>
            <person name="Cannon C."/>
            <person name="Castanera R."/>
            <person name="Culley D.E."/>
            <person name="Daum C."/>
            <person name="Ezra D."/>
            <person name="Gonzalez J.B."/>
            <person name="Henrissat B."/>
            <person name="Kuo A."/>
            <person name="Liang C."/>
            <person name="Lipzen A."/>
            <person name="Lutzoni F."/>
            <person name="Magnuson J."/>
            <person name="Mondo S."/>
            <person name="Nolan M."/>
            <person name="Ohm R."/>
            <person name="Pangilinan J."/>
            <person name="Park H.-J."/>
            <person name="Ramirez L."/>
            <person name="Alfaro M."/>
            <person name="Sun H."/>
            <person name="Tritt A."/>
            <person name="Yoshinaga Y."/>
            <person name="Zwiers L.-H."/>
            <person name="Turgeon B.G."/>
            <person name="Goodwin S.B."/>
            <person name="Spatafora J.W."/>
            <person name="Crous P.W."/>
            <person name="Grigoriev I.V."/>
        </authorList>
    </citation>
    <scope>NUCLEOTIDE SEQUENCE</scope>
    <source>
        <strain evidence="2">CBS 394.84</strain>
    </source>
</reference>
<dbReference type="Proteomes" id="UP000800039">
    <property type="component" value="Unassembled WGS sequence"/>
</dbReference>
<proteinExistence type="predicted"/>
<dbReference type="EMBL" id="ML976618">
    <property type="protein sequence ID" value="KAF1842560.1"/>
    <property type="molecule type" value="Genomic_DNA"/>
</dbReference>
<dbReference type="RefSeq" id="XP_040785123.1">
    <property type="nucleotide sequence ID" value="XM_040927098.1"/>
</dbReference>
<feature type="region of interest" description="Disordered" evidence="1">
    <location>
        <begin position="323"/>
        <end position="401"/>
    </location>
</feature>
<gene>
    <name evidence="2" type="ORF">K460DRAFT_188236</name>
</gene>
<organism evidence="2 3">
    <name type="scientific">Cucurbitaria berberidis CBS 394.84</name>
    <dbReference type="NCBI Taxonomy" id="1168544"/>
    <lineage>
        <taxon>Eukaryota</taxon>
        <taxon>Fungi</taxon>
        <taxon>Dikarya</taxon>
        <taxon>Ascomycota</taxon>
        <taxon>Pezizomycotina</taxon>
        <taxon>Dothideomycetes</taxon>
        <taxon>Pleosporomycetidae</taxon>
        <taxon>Pleosporales</taxon>
        <taxon>Pleosporineae</taxon>
        <taxon>Cucurbitariaceae</taxon>
        <taxon>Cucurbitaria</taxon>
    </lineage>
</organism>
<dbReference type="AlphaFoldDB" id="A0A9P4GC92"/>
<evidence type="ECO:0000313" key="3">
    <source>
        <dbReference type="Proteomes" id="UP000800039"/>
    </source>
</evidence>
<dbReference type="OrthoDB" id="25896at2759"/>
<feature type="region of interest" description="Disordered" evidence="1">
    <location>
        <begin position="423"/>
        <end position="489"/>
    </location>
</feature>
<feature type="compositionally biased region" description="Polar residues" evidence="1">
    <location>
        <begin position="214"/>
        <end position="233"/>
    </location>
</feature>
<protein>
    <submittedName>
        <fullName evidence="2">Uncharacterized protein</fullName>
    </submittedName>
</protein>
<accession>A0A9P4GC92</accession>
<evidence type="ECO:0000313" key="2">
    <source>
        <dbReference type="EMBL" id="KAF1842560.1"/>
    </source>
</evidence>
<feature type="compositionally biased region" description="Polar residues" evidence="1">
    <location>
        <begin position="427"/>
        <end position="445"/>
    </location>
</feature>
<name>A0A9P4GC92_9PLEO</name>
<evidence type="ECO:0000256" key="1">
    <source>
        <dbReference type="SAM" id="MobiDB-lite"/>
    </source>
</evidence>
<keyword evidence="3" id="KW-1185">Reference proteome</keyword>
<comment type="caution">
    <text evidence="2">The sequence shown here is derived from an EMBL/GenBank/DDBJ whole genome shotgun (WGS) entry which is preliminary data.</text>
</comment>
<sequence length="772" mass="84302">MSGLEVVAAVSAVISAFHGGSELLKHIKTKRRTRKARDQAQQEFEEKQLQESLVTGEQQIGFRYTQDMRELGDLMRVGDVVARDRLFHIAITLQAEVIRSLQMACQHETAVLNLRLLHEASIMNRKDTFSTLDELKQRILITRPMARQLQGAPEGLGSRHSTATVQTMLTNNYRPLSPIPDNYIPPAVTLPPQGDSPSSKHGLTEYFRSRRKNSTSAPKSNSSTQPTNINSSEALEHLVRSRGGDRAVIMKDIDEMISSYRGLHVSNQPSDSWGNNRYSGGYGSPTPEEYGAGSLLGYPAFNHNLDPHQEHHLYNHQNAAAKNPFPHMQTQTSKSRWSDASASSSTFSDSTSINRNSSNSSQGSNANTPPLPQDFQSLSMSSSLPPQPRLAQQNVSYQHHDEDHRVPYAPLEERYPSPIAPLAPQRAASQTSVSPQASPRLNSPASAPAPIHSREALSLPVPKPWPGSQQHRDSSPVTPYAPPMEEEQANVTKPVYPQYQLGQPIAPDASSLHSSKSARTITPSGFAAVAAAATSLGTAPALAGLRHTSIAASIASTDSSGSGSIGILPGSRMRHTIRSDTIQSGPAGQEKMMDGRPCKDNNYWGFCKGAWAVREDVKKGLAIRTQPSGLYNTKQIWECTSCTFKGDTFTTPHPTKKSKTETVVDQRIYVSMAGIRYRWIFLAKSHVKKKAGDCFNSDEGNYGCVLCSVEGNVTGVYGGLETLMNHIALTHVADMSEQTRRKVNCILGRVAGPGEAWDINVPIFSQVEELAA</sequence>